<keyword evidence="1" id="KW-0614">Plasmid</keyword>
<dbReference type="Gene3D" id="1.10.10.10">
    <property type="entry name" value="Winged helix-like DNA-binding domain superfamily/Winged helix DNA-binding domain"/>
    <property type="match status" value="1"/>
</dbReference>
<accession>A0A1L7AN69</accession>
<dbReference type="InterPro" id="IPR052546">
    <property type="entry name" value="Transposase_8_domain"/>
</dbReference>
<dbReference type="EMBL" id="CP015585">
    <property type="protein sequence ID" value="APT60223.1"/>
    <property type="molecule type" value="Genomic_DNA"/>
</dbReference>
<dbReference type="Pfam" id="PF01527">
    <property type="entry name" value="HTH_Tnp_1"/>
    <property type="match status" value="1"/>
</dbReference>
<name>A0A1L7AN69_9PROT</name>
<dbReference type="Proteomes" id="UP000185494">
    <property type="component" value="Chromosome 1"/>
</dbReference>
<dbReference type="PANTHER" id="PTHR33609:SF1">
    <property type="entry name" value="TRANSPOSASE"/>
    <property type="match status" value="1"/>
</dbReference>
<protein>
    <submittedName>
        <fullName evidence="1">Transposase</fullName>
    </submittedName>
</protein>
<evidence type="ECO:0000313" key="1">
    <source>
        <dbReference type="EMBL" id="APT60223.1"/>
    </source>
</evidence>
<dbReference type="SUPFAM" id="SSF48295">
    <property type="entry name" value="TrpR-like"/>
    <property type="match status" value="1"/>
</dbReference>
<geneLocation type="plasmid" evidence="1">
    <name>1</name>
</geneLocation>
<sequence>MKPRSSIAKSSAKAPAERVVKDIRRQTRRHFSAEDKIRIVLDGLRGEDSIAELCRKEGIAQSLYYTWSKEFMEAGKRRLAGDTARAATIGEVQDLRRETRALKECVADLTLENRLLKKSMIADGEDGE</sequence>
<dbReference type="InterPro" id="IPR002514">
    <property type="entry name" value="Transposase_8"/>
</dbReference>
<proteinExistence type="predicted"/>
<dbReference type="InterPro" id="IPR010921">
    <property type="entry name" value="Trp_repressor/repl_initiator"/>
</dbReference>
<dbReference type="GO" id="GO:0043565">
    <property type="term" value="F:sequence-specific DNA binding"/>
    <property type="evidence" value="ECO:0007669"/>
    <property type="project" value="InterPro"/>
</dbReference>
<dbReference type="GO" id="GO:0004803">
    <property type="term" value="F:transposase activity"/>
    <property type="evidence" value="ECO:0007669"/>
    <property type="project" value="InterPro"/>
</dbReference>
<dbReference type="GO" id="GO:0006313">
    <property type="term" value="P:DNA transposition"/>
    <property type="evidence" value="ECO:0007669"/>
    <property type="project" value="InterPro"/>
</dbReference>
<dbReference type="KEGG" id="rgi:RGI145_23050"/>
<reference evidence="1" key="1">
    <citation type="submission" date="2016-05" db="EMBL/GenBank/DDBJ databases">
        <title>Complete Genome and Methylome Analysis of Psychrotrophic Bacterial Isolates from Antarctic Lake Untersee.</title>
        <authorList>
            <person name="Fomenkov A."/>
            <person name="Akimov V.N."/>
            <person name="Vasilyeva L.V."/>
            <person name="Andersen D."/>
            <person name="Vincze T."/>
            <person name="Roberts R.J."/>
        </authorList>
    </citation>
    <scope>NUCLEOTIDE SEQUENCE [LARGE SCALE GENOMIC DNA]</scope>
    <source>
        <strain evidence="1">U14-5</strain>
        <plasmid evidence="1">1</plasmid>
    </source>
</reference>
<gene>
    <name evidence="1" type="ORF">RGI145_23050</name>
</gene>
<dbReference type="PANTHER" id="PTHR33609">
    <property type="entry name" value="LOW CALCIUM RESPONSE LOCUS PROTEIN S"/>
    <property type="match status" value="1"/>
</dbReference>
<dbReference type="InterPro" id="IPR036388">
    <property type="entry name" value="WH-like_DNA-bd_sf"/>
</dbReference>
<organism evidence="1">
    <name type="scientific">Roseomonas gilardii</name>
    <dbReference type="NCBI Taxonomy" id="257708"/>
    <lineage>
        <taxon>Bacteria</taxon>
        <taxon>Pseudomonadati</taxon>
        <taxon>Pseudomonadota</taxon>
        <taxon>Alphaproteobacteria</taxon>
        <taxon>Acetobacterales</taxon>
        <taxon>Roseomonadaceae</taxon>
        <taxon>Roseomonas</taxon>
    </lineage>
</organism>
<dbReference type="AlphaFoldDB" id="A0A1L7AN69"/>